<evidence type="ECO:0000256" key="3">
    <source>
        <dbReference type="ARBA" id="ARBA00022771"/>
    </source>
</evidence>
<dbReference type="GO" id="GO:0008270">
    <property type="term" value="F:zinc ion binding"/>
    <property type="evidence" value="ECO:0007669"/>
    <property type="project" value="UniProtKB-KW"/>
</dbReference>
<dbReference type="InterPro" id="IPR050690">
    <property type="entry name" value="JHDM1_Histone_Demethylase"/>
</dbReference>
<feature type="compositionally biased region" description="Low complexity" evidence="13">
    <location>
        <begin position="70"/>
        <end position="98"/>
    </location>
</feature>
<dbReference type="Gene3D" id="2.60.120.650">
    <property type="entry name" value="Cupin"/>
    <property type="match status" value="1"/>
</dbReference>
<keyword evidence="5" id="KW-0156">Chromatin regulator</keyword>
<dbReference type="InterPro" id="IPR003347">
    <property type="entry name" value="JmjC_dom"/>
</dbReference>
<evidence type="ECO:0000256" key="2">
    <source>
        <dbReference type="ARBA" id="ARBA00022723"/>
    </source>
</evidence>
<name>A0A7E4W909_PANRE</name>
<dbReference type="SMART" id="SM00558">
    <property type="entry name" value="JmjC"/>
    <property type="match status" value="1"/>
</dbReference>
<dbReference type="WBParaSite" id="Pan_g7671.t1">
    <property type="protein sequence ID" value="Pan_g7671.t1"/>
    <property type="gene ID" value="Pan_g7671"/>
</dbReference>
<dbReference type="Proteomes" id="UP000492821">
    <property type="component" value="Unassembled WGS sequence"/>
</dbReference>
<dbReference type="GO" id="GO:0005634">
    <property type="term" value="C:nucleus"/>
    <property type="evidence" value="ECO:0007669"/>
    <property type="project" value="UniProtKB-SubCell"/>
</dbReference>
<dbReference type="InterPro" id="IPR001965">
    <property type="entry name" value="Znf_PHD"/>
</dbReference>
<dbReference type="PROSITE" id="PS01359">
    <property type="entry name" value="ZF_PHD_1"/>
    <property type="match status" value="1"/>
</dbReference>
<keyword evidence="6" id="KW-0223">Dioxygenase</keyword>
<dbReference type="PROSITE" id="PS50016">
    <property type="entry name" value="ZF_PHD_2"/>
    <property type="match status" value="1"/>
</dbReference>
<evidence type="ECO:0000259" key="15">
    <source>
        <dbReference type="PROSITE" id="PS51184"/>
    </source>
</evidence>
<feature type="domain" description="JmjC" evidence="15">
    <location>
        <begin position="324"/>
        <end position="501"/>
    </location>
</feature>
<feature type="compositionally biased region" description="Polar residues" evidence="13">
    <location>
        <begin position="43"/>
        <end position="62"/>
    </location>
</feature>
<dbReference type="AlphaFoldDB" id="A0A7E4W909"/>
<dbReference type="PROSITE" id="PS51184">
    <property type="entry name" value="JMJC"/>
    <property type="match status" value="1"/>
</dbReference>
<comment type="subcellular location">
    <subcellularLocation>
        <location evidence="1">Nucleus</location>
    </subcellularLocation>
</comment>
<evidence type="ECO:0000256" key="6">
    <source>
        <dbReference type="ARBA" id="ARBA00022964"/>
    </source>
</evidence>
<keyword evidence="10" id="KW-0804">Transcription</keyword>
<feature type="compositionally biased region" description="Basic residues" evidence="13">
    <location>
        <begin position="779"/>
        <end position="788"/>
    </location>
</feature>
<evidence type="ECO:0000256" key="7">
    <source>
        <dbReference type="ARBA" id="ARBA00023002"/>
    </source>
</evidence>
<reference evidence="17" key="2">
    <citation type="submission" date="2020-10" db="UniProtKB">
        <authorList>
            <consortium name="WormBaseParasite"/>
        </authorList>
    </citation>
    <scope>IDENTIFICATION</scope>
</reference>
<feature type="compositionally biased region" description="Basic and acidic residues" evidence="13">
    <location>
        <begin position="718"/>
        <end position="728"/>
    </location>
</feature>
<dbReference type="GO" id="GO:0051213">
    <property type="term" value="F:dioxygenase activity"/>
    <property type="evidence" value="ECO:0007669"/>
    <property type="project" value="UniProtKB-KW"/>
</dbReference>
<dbReference type="InterPro" id="IPR013083">
    <property type="entry name" value="Znf_RING/FYVE/PHD"/>
</dbReference>
<dbReference type="Pfam" id="PF00628">
    <property type="entry name" value="PHD"/>
    <property type="match status" value="1"/>
</dbReference>
<organism evidence="16 17">
    <name type="scientific">Panagrellus redivivus</name>
    <name type="common">Microworm</name>
    <dbReference type="NCBI Taxonomy" id="6233"/>
    <lineage>
        <taxon>Eukaryota</taxon>
        <taxon>Metazoa</taxon>
        <taxon>Ecdysozoa</taxon>
        <taxon>Nematoda</taxon>
        <taxon>Chromadorea</taxon>
        <taxon>Rhabditida</taxon>
        <taxon>Tylenchina</taxon>
        <taxon>Panagrolaimomorpha</taxon>
        <taxon>Panagrolaimoidea</taxon>
        <taxon>Panagrolaimidae</taxon>
        <taxon>Panagrellus</taxon>
    </lineage>
</organism>
<keyword evidence="4" id="KW-0862">Zinc</keyword>
<dbReference type="InterPro" id="IPR041070">
    <property type="entry name" value="JHD"/>
</dbReference>
<evidence type="ECO:0000313" key="16">
    <source>
        <dbReference type="Proteomes" id="UP000492821"/>
    </source>
</evidence>
<evidence type="ECO:0000256" key="9">
    <source>
        <dbReference type="ARBA" id="ARBA00023015"/>
    </source>
</evidence>
<accession>A0A7E4W909</accession>
<protein>
    <submittedName>
        <fullName evidence="17">[Histone H3]-dimethyl-L-lysine(36) demethylase</fullName>
    </submittedName>
</protein>
<keyword evidence="8" id="KW-0408">Iron</keyword>
<evidence type="ECO:0000259" key="14">
    <source>
        <dbReference type="PROSITE" id="PS50016"/>
    </source>
</evidence>
<evidence type="ECO:0000256" key="4">
    <source>
        <dbReference type="ARBA" id="ARBA00022833"/>
    </source>
</evidence>
<feature type="domain" description="PHD-type" evidence="14">
    <location>
        <begin position="114"/>
        <end position="178"/>
    </location>
</feature>
<dbReference type="Pfam" id="PF17811">
    <property type="entry name" value="JHD"/>
    <property type="match status" value="1"/>
</dbReference>
<keyword evidence="11" id="KW-0539">Nucleus</keyword>
<evidence type="ECO:0000256" key="10">
    <source>
        <dbReference type="ARBA" id="ARBA00023163"/>
    </source>
</evidence>
<feature type="compositionally biased region" description="Polar residues" evidence="13">
    <location>
        <begin position="686"/>
        <end position="699"/>
    </location>
</feature>
<dbReference type="Pfam" id="PF02373">
    <property type="entry name" value="JmjC"/>
    <property type="match status" value="1"/>
</dbReference>
<dbReference type="InterPro" id="IPR019787">
    <property type="entry name" value="Znf_PHD-finger"/>
</dbReference>
<keyword evidence="2" id="KW-0479">Metal-binding</keyword>
<dbReference type="PANTHER" id="PTHR23123">
    <property type="entry name" value="PHD/F-BOX CONTAINING PROTEIN"/>
    <property type="match status" value="1"/>
</dbReference>
<feature type="compositionally biased region" description="Polar residues" evidence="13">
    <location>
        <begin position="596"/>
        <end position="608"/>
    </location>
</feature>
<dbReference type="SUPFAM" id="SSF51197">
    <property type="entry name" value="Clavaminate synthase-like"/>
    <property type="match status" value="1"/>
</dbReference>
<dbReference type="InterPro" id="IPR011011">
    <property type="entry name" value="Znf_FYVE_PHD"/>
</dbReference>
<dbReference type="CDD" id="cd15517">
    <property type="entry name" value="PHD_TCF19_like"/>
    <property type="match status" value="1"/>
</dbReference>
<evidence type="ECO:0000256" key="12">
    <source>
        <dbReference type="PROSITE-ProRule" id="PRU00146"/>
    </source>
</evidence>
<dbReference type="Gene3D" id="3.30.40.10">
    <property type="entry name" value="Zinc/RING finger domain, C3HC4 (zinc finger)"/>
    <property type="match status" value="1"/>
</dbReference>
<keyword evidence="3 12" id="KW-0863">Zinc-finger</keyword>
<sequence length="788" mass="88876">MDREGAPSPASITSEVQRDETRTPSEAATPGPPSPTPVLESMPSLTTMASATTVDSGTSIASMPTLEAMTSLAGPSTSSTSALSSSSFIPPSASGSSSHVNYGKNRGRKAPSDEHVCFKCREEDNKDDGSPPKPKTPREIPWIFCDNCKKWFHQECVNIEEYAANLVDKYHCSACEPIVGPSIYKKVLLNHRYNFDVIDEANLKPQVGTKAWVEHFVTYEASIQPCPLDVMIVYPSGHSFHQYFDQDAEWRNPVMIEDVDGLKMQLPEADFDMHKLYDLVGPEEIIDTIDVYMQLSSKMSFKSFYDRWNENPRPRLYNMLSFEFSHTKLMDIVRAPELMYRLSWVHKFWPEEQVEYDDIITGTYQGAVVPDHINCRPDVAMFCLLGMGGSYTEFHIDFGGSSVWYHVFKGQKIFYVVEPTEENLEKFVKWTNSENRSETWFGDCIPREEIHRVVIDPGKTVMIPSGWIHAVYTPIDSMVFGGNFIHDLNIVRQLKVYEVEQACNYDENFMFPQFELSNWYGAKALTERLKNATEDFEILPPYILEGLKAYAKILPHWNRRSPCHPHFKSVVRTIENGLKKYAKLREKATPKRKRTSAGSKSAESSPAKSNLPPLKLRINLKGDSAPTSVSSPPPKKHKKDRDEKAIQKAMKLPKKDSQSLANMFSERTSSGRKIKPSAWLQERGISGSTDDADSPSTSKGFFDDYDEEQRKNVAQADRIGELEARRLGDTAYASDDDDLSLIANAGRKKSRPVPSKAGAAKPAPKAPPKQKKVETAKQRLAKKMFGRR</sequence>
<evidence type="ECO:0000256" key="5">
    <source>
        <dbReference type="ARBA" id="ARBA00022853"/>
    </source>
</evidence>
<proteinExistence type="predicted"/>
<dbReference type="SUPFAM" id="SSF57903">
    <property type="entry name" value="FYVE/PHD zinc finger"/>
    <property type="match status" value="1"/>
</dbReference>
<feature type="compositionally biased region" description="Polar residues" evidence="13">
    <location>
        <begin position="658"/>
        <end position="668"/>
    </location>
</feature>
<evidence type="ECO:0000313" key="17">
    <source>
        <dbReference type="WBParaSite" id="Pan_g7671.t1"/>
    </source>
</evidence>
<dbReference type="Gene3D" id="1.20.58.1360">
    <property type="match status" value="1"/>
</dbReference>
<reference evidence="16" key="1">
    <citation type="journal article" date="2013" name="Genetics">
        <title>The draft genome and transcriptome of Panagrellus redivivus are shaped by the harsh demands of a free-living lifestyle.</title>
        <authorList>
            <person name="Srinivasan J."/>
            <person name="Dillman A.R."/>
            <person name="Macchietto M.G."/>
            <person name="Heikkinen L."/>
            <person name="Lakso M."/>
            <person name="Fracchia K.M."/>
            <person name="Antoshechkin I."/>
            <person name="Mortazavi A."/>
            <person name="Wong G."/>
            <person name="Sternberg P.W."/>
        </authorList>
    </citation>
    <scope>NUCLEOTIDE SEQUENCE [LARGE SCALE GENOMIC DNA]</scope>
    <source>
        <strain evidence="16">MT8872</strain>
    </source>
</reference>
<dbReference type="GO" id="GO:0006325">
    <property type="term" value="P:chromatin organization"/>
    <property type="evidence" value="ECO:0007669"/>
    <property type="project" value="UniProtKB-KW"/>
</dbReference>
<evidence type="ECO:0000256" key="13">
    <source>
        <dbReference type="SAM" id="MobiDB-lite"/>
    </source>
</evidence>
<keyword evidence="7" id="KW-0560">Oxidoreductase</keyword>
<keyword evidence="16" id="KW-1185">Reference proteome</keyword>
<dbReference type="SMART" id="SM00249">
    <property type="entry name" value="PHD"/>
    <property type="match status" value="1"/>
</dbReference>
<feature type="region of interest" description="Disordered" evidence="13">
    <location>
        <begin position="1"/>
        <end position="113"/>
    </location>
</feature>
<dbReference type="InterPro" id="IPR019786">
    <property type="entry name" value="Zinc_finger_PHD-type_CS"/>
</dbReference>
<feature type="compositionally biased region" description="Low complexity" evidence="13">
    <location>
        <begin position="752"/>
        <end position="763"/>
    </location>
</feature>
<feature type="region of interest" description="Disordered" evidence="13">
    <location>
        <begin position="583"/>
        <end position="788"/>
    </location>
</feature>
<evidence type="ECO:0000256" key="8">
    <source>
        <dbReference type="ARBA" id="ARBA00023004"/>
    </source>
</evidence>
<evidence type="ECO:0000256" key="11">
    <source>
        <dbReference type="ARBA" id="ARBA00023242"/>
    </source>
</evidence>
<evidence type="ECO:0000256" key="1">
    <source>
        <dbReference type="ARBA" id="ARBA00004123"/>
    </source>
</evidence>
<keyword evidence="9" id="KW-0805">Transcription regulation</keyword>